<dbReference type="EMBL" id="BMGT01000001">
    <property type="protein sequence ID" value="GGG69271.1"/>
    <property type="molecule type" value="Genomic_DNA"/>
</dbReference>
<comment type="caution">
    <text evidence="4">The sequence shown here is derived from an EMBL/GenBank/DDBJ whole genome shotgun (WGS) entry which is preliminary data.</text>
</comment>
<gene>
    <name evidence="4" type="ORF">GCM10011585_09110</name>
</gene>
<accession>A0A917H7Q6</accession>
<dbReference type="PANTHER" id="PTHR43283">
    <property type="entry name" value="BETA-LACTAMASE-RELATED"/>
    <property type="match status" value="1"/>
</dbReference>
<keyword evidence="5" id="KW-1185">Reference proteome</keyword>
<feature type="signal peptide" evidence="2">
    <location>
        <begin position="1"/>
        <end position="24"/>
    </location>
</feature>
<sequence length="394" mass="43206">MIKLRQLGSLFAVLSLSISLVAQKIPSGAAIDAKVNGLMTQTGVKGMAVAVIDHGRVKYVHVYGIRNAKGDPLTTDTVMYGASLTKTVFAYTVLQLVDQGKLNLDTPIAADLDRPLPTYGPDPVFPDKYGPYKDLADDPRWKKITPRMCLDHSTGFSNFWFIEPDHKLHIHFDPGTHFSYSGEGFGLLQFVVEHGRKSQGLGLDVGDLTHANFVRLGMTRTSLTWREGQNPNVADGWNDHGQPEPHSKRSKVRVAGSMNTTISDMAKFTAALVRGDGLSAASRAEMVKPSLHITTRTQFPLFQPDLPVSEQRKDLNAGLGVVVFDGPQGPGFYKGGHDGQTANTMVCIERRQRCALILSNDVRSEAQFADLVRFLLGDTGVPYEWEYGDYAGKS</sequence>
<dbReference type="AlphaFoldDB" id="A0A917H7Q6"/>
<feature type="compositionally biased region" description="Basic and acidic residues" evidence="1">
    <location>
        <begin position="237"/>
        <end position="247"/>
    </location>
</feature>
<evidence type="ECO:0000259" key="3">
    <source>
        <dbReference type="Pfam" id="PF00144"/>
    </source>
</evidence>
<dbReference type="Pfam" id="PF00144">
    <property type="entry name" value="Beta-lactamase"/>
    <property type="match status" value="1"/>
</dbReference>
<dbReference type="InterPro" id="IPR012338">
    <property type="entry name" value="Beta-lactam/transpept-like"/>
</dbReference>
<evidence type="ECO:0000313" key="4">
    <source>
        <dbReference type="EMBL" id="GGG69271.1"/>
    </source>
</evidence>
<dbReference type="InterPro" id="IPR001466">
    <property type="entry name" value="Beta-lactam-related"/>
</dbReference>
<name>A0A917H7Q6_9BACT</name>
<evidence type="ECO:0000313" key="5">
    <source>
        <dbReference type="Proteomes" id="UP000647241"/>
    </source>
</evidence>
<feature type="region of interest" description="Disordered" evidence="1">
    <location>
        <begin position="229"/>
        <end position="249"/>
    </location>
</feature>
<proteinExistence type="predicted"/>
<dbReference type="InterPro" id="IPR050789">
    <property type="entry name" value="Diverse_Enzym_Activities"/>
</dbReference>
<dbReference type="Gene3D" id="3.40.710.10">
    <property type="entry name" value="DD-peptidase/beta-lactamase superfamily"/>
    <property type="match status" value="1"/>
</dbReference>
<evidence type="ECO:0000256" key="1">
    <source>
        <dbReference type="SAM" id="MobiDB-lite"/>
    </source>
</evidence>
<dbReference type="PANTHER" id="PTHR43283:SF18">
    <property type="match status" value="1"/>
</dbReference>
<reference evidence="4" key="2">
    <citation type="submission" date="2020-09" db="EMBL/GenBank/DDBJ databases">
        <authorList>
            <person name="Sun Q."/>
            <person name="Zhou Y."/>
        </authorList>
    </citation>
    <scope>NUCLEOTIDE SEQUENCE</scope>
    <source>
        <strain evidence="4">CGMCC 1.12997</strain>
    </source>
</reference>
<feature type="domain" description="Beta-lactamase-related" evidence="3">
    <location>
        <begin position="31"/>
        <end position="368"/>
    </location>
</feature>
<evidence type="ECO:0000256" key="2">
    <source>
        <dbReference type="SAM" id="SignalP"/>
    </source>
</evidence>
<organism evidence="4 5">
    <name type="scientific">Edaphobacter dinghuensis</name>
    <dbReference type="NCBI Taxonomy" id="1560005"/>
    <lineage>
        <taxon>Bacteria</taxon>
        <taxon>Pseudomonadati</taxon>
        <taxon>Acidobacteriota</taxon>
        <taxon>Terriglobia</taxon>
        <taxon>Terriglobales</taxon>
        <taxon>Acidobacteriaceae</taxon>
        <taxon>Edaphobacter</taxon>
    </lineage>
</organism>
<feature type="chain" id="PRO_5037459174" description="Beta-lactamase-related domain-containing protein" evidence="2">
    <location>
        <begin position="25"/>
        <end position="394"/>
    </location>
</feature>
<reference evidence="4" key="1">
    <citation type="journal article" date="2014" name="Int. J. Syst. Evol. Microbiol.">
        <title>Complete genome sequence of Corynebacterium casei LMG S-19264T (=DSM 44701T), isolated from a smear-ripened cheese.</title>
        <authorList>
            <consortium name="US DOE Joint Genome Institute (JGI-PGF)"/>
            <person name="Walter F."/>
            <person name="Albersmeier A."/>
            <person name="Kalinowski J."/>
            <person name="Ruckert C."/>
        </authorList>
    </citation>
    <scope>NUCLEOTIDE SEQUENCE</scope>
    <source>
        <strain evidence="4">CGMCC 1.12997</strain>
    </source>
</reference>
<protein>
    <recommendedName>
        <fullName evidence="3">Beta-lactamase-related domain-containing protein</fullName>
    </recommendedName>
</protein>
<dbReference type="SUPFAM" id="SSF56601">
    <property type="entry name" value="beta-lactamase/transpeptidase-like"/>
    <property type="match status" value="1"/>
</dbReference>
<dbReference type="Proteomes" id="UP000647241">
    <property type="component" value="Unassembled WGS sequence"/>
</dbReference>
<dbReference type="RefSeq" id="WP_188552922.1">
    <property type="nucleotide sequence ID" value="NZ_BMGT01000001.1"/>
</dbReference>
<keyword evidence="2" id="KW-0732">Signal</keyword>